<keyword evidence="1" id="KW-1185">Reference proteome</keyword>
<reference evidence="2" key="1">
    <citation type="submission" date="2017-02" db="UniProtKB">
        <authorList>
            <consortium name="WormBaseParasite"/>
        </authorList>
    </citation>
    <scope>IDENTIFICATION</scope>
</reference>
<evidence type="ECO:0000313" key="1">
    <source>
        <dbReference type="Proteomes" id="UP000036681"/>
    </source>
</evidence>
<organism evidence="1 2">
    <name type="scientific">Ascaris lumbricoides</name>
    <name type="common">Giant roundworm</name>
    <dbReference type="NCBI Taxonomy" id="6252"/>
    <lineage>
        <taxon>Eukaryota</taxon>
        <taxon>Metazoa</taxon>
        <taxon>Ecdysozoa</taxon>
        <taxon>Nematoda</taxon>
        <taxon>Chromadorea</taxon>
        <taxon>Rhabditida</taxon>
        <taxon>Spirurina</taxon>
        <taxon>Ascaridomorpha</taxon>
        <taxon>Ascaridoidea</taxon>
        <taxon>Ascarididae</taxon>
        <taxon>Ascaris</taxon>
    </lineage>
</organism>
<dbReference type="WBParaSite" id="ALUE_0000546601-mRNA-1">
    <property type="protein sequence ID" value="ALUE_0000546601-mRNA-1"/>
    <property type="gene ID" value="ALUE_0000546601"/>
</dbReference>
<protein>
    <submittedName>
        <fullName evidence="2">Uncharacterized protein</fullName>
    </submittedName>
</protein>
<sequence length="141" mass="15608">MFVDDLVTREVESQVKQPLISVLNRAPFTTLSLRNLCLFSLLAQNPEFHPHRNSLPNRIVDSGANGMVRVANQLAPLGMKLSLSTDFFLKVLEQPIALLSTKMGRQQTSLARSASSFESSTPCGILTALSGILERRYFWGS</sequence>
<proteinExistence type="predicted"/>
<accession>A0A0M3HSK8</accession>
<dbReference type="AlphaFoldDB" id="A0A0M3HSK8"/>
<dbReference type="Proteomes" id="UP000036681">
    <property type="component" value="Unplaced"/>
</dbReference>
<evidence type="ECO:0000313" key="2">
    <source>
        <dbReference type="WBParaSite" id="ALUE_0000546601-mRNA-1"/>
    </source>
</evidence>
<name>A0A0M3HSK8_ASCLU</name>